<evidence type="ECO:0000256" key="1">
    <source>
        <dbReference type="SAM" id="MobiDB-lite"/>
    </source>
</evidence>
<evidence type="ECO:0000313" key="3">
    <source>
        <dbReference type="Proteomes" id="UP001500466"/>
    </source>
</evidence>
<dbReference type="Proteomes" id="UP001500466">
    <property type="component" value="Unassembled WGS sequence"/>
</dbReference>
<feature type="region of interest" description="Disordered" evidence="1">
    <location>
        <begin position="172"/>
        <end position="218"/>
    </location>
</feature>
<reference evidence="3" key="1">
    <citation type="journal article" date="2019" name="Int. J. Syst. Evol. Microbiol.">
        <title>The Global Catalogue of Microorganisms (GCM) 10K type strain sequencing project: providing services to taxonomists for standard genome sequencing and annotation.</title>
        <authorList>
            <consortium name="The Broad Institute Genomics Platform"/>
            <consortium name="The Broad Institute Genome Sequencing Center for Infectious Disease"/>
            <person name="Wu L."/>
            <person name="Ma J."/>
        </authorList>
    </citation>
    <scope>NUCLEOTIDE SEQUENCE [LARGE SCALE GENOMIC DNA]</scope>
    <source>
        <strain evidence="3">JCM 17986</strain>
    </source>
</reference>
<dbReference type="EMBL" id="BAABHS010000001">
    <property type="protein sequence ID" value="GAA4945093.1"/>
    <property type="molecule type" value="Genomic_DNA"/>
</dbReference>
<dbReference type="RefSeq" id="WP_345673171.1">
    <property type="nucleotide sequence ID" value="NZ_BAABHS010000001.1"/>
</dbReference>
<proteinExistence type="predicted"/>
<feature type="compositionally biased region" description="Pro residues" evidence="1">
    <location>
        <begin position="182"/>
        <end position="196"/>
    </location>
</feature>
<keyword evidence="3" id="KW-1185">Reference proteome</keyword>
<comment type="caution">
    <text evidence="2">The sequence shown here is derived from an EMBL/GenBank/DDBJ whole genome shotgun (WGS) entry which is preliminary data.</text>
</comment>
<accession>A0ABP9GJ62</accession>
<name>A0ABP9GJ62_9ACTN</name>
<gene>
    <name evidence="2" type="ORF">GCM10023205_00910</name>
</gene>
<evidence type="ECO:0000313" key="2">
    <source>
        <dbReference type="EMBL" id="GAA4945093.1"/>
    </source>
</evidence>
<sequence>MTEHTPDVPVHETRHSAYRLLLDVLGAAGVDRVEGYIDLSPGTCTNGFDRHRITDGYYTLGVLANIAVPDGTQHDTFARLRAFARGRGNDIAVYTNPPNGTPNGAWRLSASVPGDHGQRYGFTVFVAEHPGWTLIAAGPNGCRRHPGPVDDLGPYSLPALVPVLPADAPIWTPAPRADPAAHPTPMPTPTPTPTPKLQPSGTRADAGTPLGHITDALG</sequence>
<protein>
    <submittedName>
        <fullName evidence="2">Uncharacterized protein</fullName>
    </submittedName>
</protein>
<organism evidence="2 3">
    <name type="scientific">Yinghuangia aomiensis</name>
    <dbReference type="NCBI Taxonomy" id="676205"/>
    <lineage>
        <taxon>Bacteria</taxon>
        <taxon>Bacillati</taxon>
        <taxon>Actinomycetota</taxon>
        <taxon>Actinomycetes</taxon>
        <taxon>Kitasatosporales</taxon>
        <taxon>Streptomycetaceae</taxon>
        <taxon>Yinghuangia</taxon>
    </lineage>
</organism>